<dbReference type="Gene3D" id="3.30.2010.10">
    <property type="entry name" value="Metalloproteases ('zincins'), catalytic domain"/>
    <property type="match status" value="1"/>
</dbReference>
<evidence type="ECO:0000256" key="5">
    <source>
        <dbReference type="ARBA" id="ARBA00023049"/>
    </source>
</evidence>
<comment type="caution">
    <text evidence="10">The sequence shown here is derived from an EMBL/GenBank/DDBJ whole genome shotgun (WGS) entry which is preliminary data.</text>
</comment>
<comment type="cofactor">
    <cofactor evidence="6">
        <name>Zn(2+)</name>
        <dbReference type="ChEBI" id="CHEBI:29105"/>
    </cofactor>
    <text evidence="6">Binds 1 zinc ion per subunit.</text>
</comment>
<protein>
    <submittedName>
        <fullName evidence="10">Peptidase M48</fullName>
    </submittedName>
</protein>
<dbReference type="GO" id="GO:0004222">
    <property type="term" value="F:metalloendopeptidase activity"/>
    <property type="evidence" value="ECO:0007669"/>
    <property type="project" value="InterPro"/>
</dbReference>
<gene>
    <name evidence="10" type="ORF">EKE94_00250</name>
</gene>
<evidence type="ECO:0000256" key="2">
    <source>
        <dbReference type="ARBA" id="ARBA00022723"/>
    </source>
</evidence>
<evidence type="ECO:0000256" key="1">
    <source>
        <dbReference type="ARBA" id="ARBA00022670"/>
    </source>
</evidence>
<dbReference type="PANTHER" id="PTHR22726:SF1">
    <property type="entry name" value="METALLOENDOPEPTIDASE OMA1, MITOCHONDRIAL"/>
    <property type="match status" value="1"/>
</dbReference>
<keyword evidence="11" id="KW-1185">Reference proteome</keyword>
<evidence type="ECO:0000256" key="4">
    <source>
        <dbReference type="ARBA" id="ARBA00022833"/>
    </source>
</evidence>
<evidence type="ECO:0000259" key="9">
    <source>
        <dbReference type="Pfam" id="PF01435"/>
    </source>
</evidence>
<accession>A0A438AKM2</accession>
<dbReference type="InterPro" id="IPR001915">
    <property type="entry name" value="Peptidase_M48"/>
</dbReference>
<feature type="domain" description="Peptidase M48" evidence="9">
    <location>
        <begin position="66"/>
        <end position="245"/>
    </location>
</feature>
<evidence type="ECO:0000313" key="11">
    <source>
        <dbReference type="Proteomes" id="UP000285908"/>
    </source>
</evidence>
<dbReference type="GO" id="GO:0051603">
    <property type="term" value="P:proteolysis involved in protein catabolic process"/>
    <property type="evidence" value="ECO:0007669"/>
    <property type="project" value="TreeGrafter"/>
</dbReference>
<keyword evidence="4 6" id="KW-0862">Zinc</keyword>
<comment type="similarity">
    <text evidence="6">Belongs to the peptidase M48 family.</text>
</comment>
<keyword evidence="5 6" id="KW-0482">Metalloprotease</keyword>
<dbReference type="Pfam" id="PF01435">
    <property type="entry name" value="Peptidase_M48"/>
    <property type="match status" value="1"/>
</dbReference>
<dbReference type="PANTHER" id="PTHR22726">
    <property type="entry name" value="METALLOENDOPEPTIDASE OMA1"/>
    <property type="match status" value="1"/>
</dbReference>
<evidence type="ECO:0000256" key="6">
    <source>
        <dbReference type="RuleBase" id="RU003983"/>
    </source>
</evidence>
<keyword evidence="8" id="KW-0732">Signal</keyword>
<organism evidence="10 11">
    <name type="scientific">Mesobaculum littorinae</name>
    <dbReference type="NCBI Taxonomy" id="2486419"/>
    <lineage>
        <taxon>Bacteria</taxon>
        <taxon>Pseudomonadati</taxon>
        <taxon>Pseudomonadota</taxon>
        <taxon>Alphaproteobacteria</taxon>
        <taxon>Rhodobacterales</taxon>
        <taxon>Roseobacteraceae</taxon>
        <taxon>Mesobaculum</taxon>
    </lineage>
</organism>
<sequence length="249" mass="25651">MRAVSGLCLGLFALILAACEPVATGPGPAGPAPTAPVPRMPPGDAGDVVPRATAQVAARNFVDVIDRVEPVAESFCRSQTTGMNCDFAIVVDDRQGLAPNAFQTVDSSGRPVVGFTLSLIAEARNQDELAFILGHEAGHHIAGHLSRSRDAAVTGAILGGILASVGGGDAAAVRSGQQFGAQLGARRYSKDFELEADSLGTIIAARAGYDPLRGAEFFARSPDPGNEFLGTHPPNAERIATVRRTAAGL</sequence>
<dbReference type="PROSITE" id="PS51257">
    <property type="entry name" value="PROKAR_LIPOPROTEIN"/>
    <property type="match status" value="1"/>
</dbReference>
<dbReference type="GO" id="GO:0046872">
    <property type="term" value="F:metal ion binding"/>
    <property type="evidence" value="ECO:0007669"/>
    <property type="project" value="UniProtKB-KW"/>
</dbReference>
<feature type="signal peptide" evidence="8">
    <location>
        <begin position="1"/>
        <end position="23"/>
    </location>
</feature>
<evidence type="ECO:0000256" key="8">
    <source>
        <dbReference type="SAM" id="SignalP"/>
    </source>
</evidence>
<proteinExistence type="inferred from homology"/>
<dbReference type="AlphaFoldDB" id="A0A438AKM2"/>
<keyword evidence="1 6" id="KW-0645">Protease</keyword>
<dbReference type="Proteomes" id="UP000285908">
    <property type="component" value="Unassembled WGS sequence"/>
</dbReference>
<keyword evidence="2" id="KW-0479">Metal-binding</keyword>
<feature type="compositionally biased region" description="Pro residues" evidence="7">
    <location>
        <begin position="28"/>
        <end position="41"/>
    </location>
</feature>
<name>A0A438AKM2_9RHOB</name>
<reference evidence="10 11" key="1">
    <citation type="submission" date="2018-11" db="EMBL/GenBank/DDBJ databases">
        <title>Mesobaculum littorinae gen. nov., sp. nov., isolated from Littorina scabra that represents a novel genus of the order Rhodobacteraceae.</title>
        <authorList>
            <person name="Li F."/>
        </authorList>
    </citation>
    <scope>NUCLEOTIDE SEQUENCE [LARGE SCALE GENOMIC DNA]</scope>
    <source>
        <strain evidence="10 11">M0103</strain>
    </source>
</reference>
<dbReference type="CDD" id="cd07324">
    <property type="entry name" value="M48C_Oma1-like"/>
    <property type="match status" value="1"/>
</dbReference>
<dbReference type="RefSeq" id="WP_127904606.1">
    <property type="nucleotide sequence ID" value="NZ_RQXX01000001.1"/>
</dbReference>
<evidence type="ECO:0000256" key="7">
    <source>
        <dbReference type="SAM" id="MobiDB-lite"/>
    </source>
</evidence>
<keyword evidence="3 6" id="KW-0378">Hydrolase</keyword>
<dbReference type="OrthoDB" id="7338723at2"/>
<feature type="region of interest" description="Disordered" evidence="7">
    <location>
        <begin position="27"/>
        <end position="46"/>
    </location>
</feature>
<dbReference type="GO" id="GO:0016020">
    <property type="term" value="C:membrane"/>
    <property type="evidence" value="ECO:0007669"/>
    <property type="project" value="TreeGrafter"/>
</dbReference>
<feature type="chain" id="PRO_5019300200" evidence="8">
    <location>
        <begin position="24"/>
        <end position="249"/>
    </location>
</feature>
<dbReference type="InterPro" id="IPR051156">
    <property type="entry name" value="Mito/Outer_Membr_Metalloprot"/>
</dbReference>
<dbReference type="EMBL" id="RQXX01000001">
    <property type="protein sequence ID" value="RVV99165.1"/>
    <property type="molecule type" value="Genomic_DNA"/>
</dbReference>
<evidence type="ECO:0000313" key="10">
    <source>
        <dbReference type="EMBL" id="RVV99165.1"/>
    </source>
</evidence>
<evidence type="ECO:0000256" key="3">
    <source>
        <dbReference type="ARBA" id="ARBA00022801"/>
    </source>
</evidence>